<name>A0AAD4CL71_ASPNN</name>
<organism evidence="1 2">
    <name type="scientific">Aspergillus nanangensis</name>
    <dbReference type="NCBI Taxonomy" id="2582783"/>
    <lineage>
        <taxon>Eukaryota</taxon>
        <taxon>Fungi</taxon>
        <taxon>Dikarya</taxon>
        <taxon>Ascomycota</taxon>
        <taxon>Pezizomycotina</taxon>
        <taxon>Eurotiomycetes</taxon>
        <taxon>Eurotiomycetidae</taxon>
        <taxon>Eurotiales</taxon>
        <taxon>Aspergillaceae</taxon>
        <taxon>Aspergillus</taxon>
        <taxon>Aspergillus subgen. Circumdati</taxon>
    </lineage>
</organism>
<protein>
    <submittedName>
        <fullName evidence="1">Uncharacterized protein</fullName>
    </submittedName>
</protein>
<evidence type="ECO:0000313" key="2">
    <source>
        <dbReference type="Proteomes" id="UP001194746"/>
    </source>
</evidence>
<evidence type="ECO:0000313" key="1">
    <source>
        <dbReference type="EMBL" id="KAF9888579.1"/>
    </source>
</evidence>
<dbReference type="EMBL" id="VCAU01000045">
    <property type="protein sequence ID" value="KAF9888579.1"/>
    <property type="molecule type" value="Genomic_DNA"/>
</dbReference>
<dbReference type="AlphaFoldDB" id="A0AAD4CL71"/>
<sequence length="163" mass="18473">MASRARDWWKMRVSERRLRNCSDASAYLRMPRITGYNPEQQQRQLSMQHTPIWYVNPVLLDLTTNLCKRKSCSQEPLGSSGLMSSITLQTHHPSHQRRQVDPVHGARIPLVRPRHALSADDVRSSSSTPCTVWMKLDESNAVGKSYIPATGDGFSYEHAADVI</sequence>
<reference evidence="1" key="2">
    <citation type="submission" date="2020-02" db="EMBL/GenBank/DDBJ databases">
        <authorList>
            <person name="Gilchrist C.L.M."/>
            <person name="Chooi Y.-H."/>
        </authorList>
    </citation>
    <scope>NUCLEOTIDE SEQUENCE</scope>
    <source>
        <strain evidence="1">MST-FP2251</strain>
    </source>
</reference>
<accession>A0AAD4CL71</accession>
<keyword evidence="2" id="KW-1185">Reference proteome</keyword>
<comment type="caution">
    <text evidence="1">The sequence shown here is derived from an EMBL/GenBank/DDBJ whole genome shotgun (WGS) entry which is preliminary data.</text>
</comment>
<reference evidence="1" key="1">
    <citation type="journal article" date="2019" name="Beilstein J. Org. Chem.">
        <title>Nanangenines: drimane sesquiterpenoids as the dominant metabolite cohort of a novel Australian fungus, Aspergillus nanangensis.</title>
        <authorList>
            <person name="Lacey H.J."/>
            <person name="Gilchrist C.L.M."/>
            <person name="Crombie A."/>
            <person name="Kalaitzis J.A."/>
            <person name="Vuong D."/>
            <person name="Rutledge P.J."/>
            <person name="Turner P."/>
            <person name="Pitt J.I."/>
            <person name="Lacey E."/>
            <person name="Chooi Y.H."/>
            <person name="Piggott A.M."/>
        </authorList>
    </citation>
    <scope>NUCLEOTIDE SEQUENCE</scope>
    <source>
        <strain evidence="1">MST-FP2251</strain>
    </source>
</reference>
<dbReference type="Proteomes" id="UP001194746">
    <property type="component" value="Unassembled WGS sequence"/>
</dbReference>
<gene>
    <name evidence="1" type="ORF">FE257_008511</name>
</gene>
<proteinExistence type="predicted"/>